<dbReference type="EMBL" id="JYDP01000166">
    <property type="protein sequence ID" value="KRZ04375.1"/>
    <property type="molecule type" value="Genomic_DNA"/>
</dbReference>
<organism evidence="2 3">
    <name type="scientific">Trichinella zimbabwensis</name>
    <dbReference type="NCBI Taxonomy" id="268475"/>
    <lineage>
        <taxon>Eukaryota</taxon>
        <taxon>Metazoa</taxon>
        <taxon>Ecdysozoa</taxon>
        <taxon>Nematoda</taxon>
        <taxon>Enoplea</taxon>
        <taxon>Dorylaimia</taxon>
        <taxon>Trichinellida</taxon>
        <taxon>Trichinellidae</taxon>
        <taxon>Trichinella</taxon>
    </lineage>
</organism>
<evidence type="ECO:0000256" key="1">
    <source>
        <dbReference type="SAM" id="MobiDB-lite"/>
    </source>
</evidence>
<dbReference type="OrthoDB" id="10040691at2759"/>
<proteinExistence type="predicted"/>
<evidence type="ECO:0000313" key="2">
    <source>
        <dbReference type="EMBL" id="KRZ04375.1"/>
    </source>
</evidence>
<dbReference type="Proteomes" id="UP000055024">
    <property type="component" value="Unassembled WGS sequence"/>
</dbReference>
<gene>
    <name evidence="2" type="ORF">T11_2971</name>
</gene>
<feature type="compositionally biased region" description="Polar residues" evidence="1">
    <location>
        <begin position="57"/>
        <end position="67"/>
    </location>
</feature>
<evidence type="ECO:0000313" key="3">
    <source>
        <dbReference type="Proteomes" id="UP000055024"/>
    </source>
</evidence>
<comment type="caution">
    <text evidence="2">The sequence shown here is derived from an EMBL/GenBank/DDBJ whole genome shotgun (WGS) entry which is preliminary data.</text>
</comment>
<feature type="region of interest" description="Disordered" evidence="1">
    <location>
        <begin position="29"/>
        <end position="86"/>
    </location>
</feature>
<name>A0A0V1H146_9BILA</name>
<dbReference type="AlphaFoldDB" id="A0A0V1H146"/>
<accession>A0A0V1H146</accession>
<keyword evidence="3" id="KW-1185">Reference proteome</keyword>
<feature type="compositionally biased region" description="Basic and acidic residues" evidence="1">
    <location>
        <begin position="69"/>
        <end position="82"/>
    </location>
</feature>
<feature type="compositionally biased region" description="Polar residues" evidence="1">
    <location>
        <begin position="40"/>
        <end position="49"/>
    </location>
</feature>
<protein>
    <submittedName>
        <fullName evidence="2">Uncharacterized protein</fullName>
    </submittedName>
</protein>
<reference evidence="2 3" key="1">
    <citation type="submission" date="2015-01" db="EMBL/GenBank/DDBJ databases">
        <title>Evolution of Trichinella species and genotypes.</title>
        <authorList>
            <person name="Korhonen P.K."/>
            <person name="Edoardo P."/>
            <person name="Giuseppe L.R."/>
            <person name="Gasser R.B."/>
        </authorList>
    </citation>
    <scope>NUCLEOTIDE SEQUENCE [LARGE SCALE GENOMIC DNA]</scope>
    <source>
        <strain evidence="2">ISS1029</strain>
    </source>
</reference>
<sequence length="130" mass="15635">MRNMQSRLDGPFEWSAFWKIMPFNRRQLRNNRPAKPLANDSHSTPQVNLDENRKRQLTQQIEKQQVQHIGRDDYSRNDERNAQRYTECNNQATKRMLKMLSARDKQRHGFFPSRALSIPILINRRWPAMN</sequence>